<organism evidence="3 4">
    <name type="scientific">Gouania willdenowi</name>
    <name type="common">Blunt-snouted clingfish</name>
    <name type="synonym">Lepadogaster willdenowi</name>
    <dbReference type="NCBI Taxonomy" id="441366"/>
    <lineage>
        <taxon>Eukaryota</taxon>
        <taxon>Metazoa</taxon>
        <taxon>Chordata</taxon>
        <taxon>Craniata</taxon>
        <taxon>Vertebrata</taxon>
        <taxon>Euteleostomi</taxon>
        <taxon>Actinopterygii</taxon>
        <taxon>Neopterygii</taxon>
        <taxon>Teleostei</taxon>
        <taxon>Neoteleostei</taxon>
        <taxon>Acanthomorphata</taxon>
        <taxon>Ovalentaria</taxon>
        <taxon>Blenniimorphae</taxon>
        <taxon>Blenniiformes</taxon>
        <taxon>Gobiesocoidei</taxon>
        <taxon>Gobiesocidae</taxon>
        <taxon>Gobiesocinae</taxon>
        <taxon>Gouania</taxon>
    </lineage>
</organism>
<dbReference type="Pfam" id="PF00129">
    <property type="entry name" value="MHC_I"/>
    <property type="match status" value="1"/>
</dbReference>
<keyword evidence="1" id="KW-0325">Glycoprotein</keyword>
<accession>A0A8C5H5E4</accession>
<dbReference type="InterPro" id="IPR050208">
    <property type="entry name" value="MHC_class-I_related"/>
</dbReference>
<evidence type="ECO:0000313" key="4">
    <source>
        <dbReference type="Proteomes" id="UP000694680"/>
    </source>
</evidence>
<keyword evidence="4" id="KW-1185">Reference proteome</keyword>
<dbReference type="Gene3D" id="3.30.500.10">
    <property type="entry name" value="MHC class I-like antigen recognition-like"/>
    <property type="match status" value="1"/>
</dbReference>
<reference evidence="3" key="3">
    <citation type="submission" date="2025-09" db="UniProtKB">
        <authorList>
            <consortium name="Ensembl"/>
        </authorList>
    </citation>
    <scope>IDENTIFICATION</scope>
</reference>
<dbReference type="GO" id="GO:0009897">
    <property type="term" value="C:external side of plasma membrane"/>
    <property type="evidence" value="ECO:0007669"/>
    <property type="project" value="TreeGrafter"/>
</dbReference>
<dbReference type="Proteomes" id="UP000694680">
    <property type="component" value="Chromosome 11"/>
</dbReference>
<dbReference type="InterPro" id="IPR011162">
    <property type="entry name" value="MHC_I/II-like_Ag-recog"/>
</dbReference>
<reference evidence="3" key="2">
    <citation type="submission" date="2025-08" db="UniProtKB">
        <authorList>
            <consortium name="Ensembl"/>
        </authorList>
    </citation>
    <scope>IDENTIFICATION</scope>
</reference>
<dbReference type="InterPro" id="IPR037055">
    <property type="entry name" value="MHC_I-like_Ag-recog_sf"/>
</dbReference>
<evidence type="ECO:0000256" key="1">
    <source>
        <dbReference type="ARBA" id="ARBA00023180"/>
    </source>
</evidence>
<protein>
    <recommendedName>
        <fullName evidence="2">MHC class I-like antigen recognition-like domain-containing protein</fullName>
    </recommendedName>
</protein>
<feature type="domain" description="MHC class I-like antigen recognition-like" evidence="2">
    <location>
        <begin position="27"/>
        <end position="110"/>
    </location>
</feature>
<dbReference type="AlphaFoldDB" id="A0A8C5H5E4"/>
<proteinExistence type="predicted"/>
<dbReference type="Ensembl" id="ENSGWIT00000044161.1">
    <property type="protein sequence ID" value="ENSGWIP00000040653.1"/>
    <property type="gene ID" value="ENSGWIG00000020524.1"/>
</dbReference>
<dbReference type="PANTHER" id="PTHR16675:SF237">
    <property type="entry name" value="MHC CLASS I ANTIGEN TRANSCRIPT VARIANT 1-RELATED"/>
    <property type="match status" value="1"/>
</dbReference>
<dbReference type="InterPro" id="IPR011161">
    <property type="entry name" value="MHC_I-like_Ag-recog"/>
</dbReference>
<evidence type="ECO:0000313" key="3">
    <source>
        <dbReference type="Ensembl" id="ENSGWIP00000040653.1"/>
    </source>
</evidence>
<evidence type="ECO:0000259" key="2">
    <source>
        <dbReference type="Pfam" id="PF00129"/>
    </source>
</evidence>
<sequence>MIKLQHSASLNIIQPHELTINCIYLLHTMRFFYTSSSDVPNFPEFVAVGYVDDVQMGHYDINTRRAVPKQDWIKDAVGEEYVERVSARGRKHQLRFKAHLETLKQRFNQSGG</sequence>
<name>A0A8C5H5E4_GOUWI</name>
<reference evidence="3" key="1">
    <citation type="submission" date="2020-06" db="EMBL/GenBank/DDBJ databases">
        <authorList>
            <consortium name="Wellcome Sanger Institute Data Sharing"/>
        </authorList>
    </citation>
    <scope>NUCLEOTIDE SEQUENCE [LARGE SCALE GENOMIC DNA]</scope>
</reference>
<dbReference type="PANTHER" id="PTHR16675">
    <property type="entry name" value="MHC CLASS I-RELATED"/>
    <property type="match status" value="1"/>
</dbReference>
<dbReference type="GO" id="GO:0005615">
    <property type="term" value="C:extracellular space"/>
    <property type="evidence" value="ECO:0007669"/>
    <property type="project" value="TreeGrafter"/>
</dbReference>
<dbReference type="GO" id="GO:0006955">
    <property type="term" value="P:immune response"/>
    <property type="evidence" value="ECO:0007669"/>
    <property type="project" value="TreeGrafter"/>
</dbReference>
<dbReference type="SUPFAM" id="SSF54452">
    <property type="entry name" value="MHC antigen-recognition domain"/>
    <property type="match status" value="1"/>
</dbReference>